<evidence type="ECO:0000259" key="8">
    <source>
        <dbReference type="PROSITE" id="PS50928"/>
    </source>
</evidence>
<feature type="transmembrane region" description="Helical" evidence="7">
    <location>
        <begin position="12"/>
        <end position="30"/>
    </location>
</feature>
<dbReference type="InterPro" id="IPR035906">
    <property type="entry name" value="MetI-like_sf"/>
</dbReference>
<evidence type="ECO:0000256" key="4">
    <source>
        <dbReference type="ARBA" id="ARBA00022692"/>
    </source>
</evidence>
<dbReference type="CDD" id="cd06261">
    <property type="entry name" value="TM_PBP2"/>
    <property type="match status" value="1"/>
</dbReference>
<protein>
    <recommendedName>
        <fullName evidence="8">ABC transmembrane type-1 domain-containing protein</fullName>
    </recommendedName>
</protein>
<evidence type="ECO:0000313" key="9">
    <source>
        <dbReference type="EMBL" id="SVB09178.1"/>
    </source>
</evidence>
<keyword evidence="6 7" id="KW-0472">Membrane</keyword>
<organism evidence="9">
    <name type="scientific">marine metagenome</name>
    <dbReference type="NCBI Taxonomy" id="408172"/>
    <lineage>
        <taxon>unclassified sequences</taxon>
        <taxon>metagenomes</taxon>
        <taxon>ecological metagenomes</taxon>
    </lineage>
</organism>
<feature type="transmembrane region" description="Helical" evidence="7">
    <location>
        <begin position="280"/>
        <end position="306"/>
    </location>
</feature>
<evidence type="ECO:0000256" key="5">
    <source>
        <dbReference type="ARBA" id="ARBA00022989"/>
    </source>
</evidence>
<dbReference type="GO" id="GO:0055085">
    <property type="term" value="P:transmembrane transport"/>
    <property type="evidence" value="ECO:0007669"/>
    <property type="project" value="InterPro"/>
</dbReference>
<keyword evidence="4 7" id="KW-0812">Transmembrane</keyword>
<feature type="domain" description="ABC transmembrane type-1" evidence="8">
    <location>
        <begin position="94"/>
        <end position="303"/>
    </location>
</feature>
<proteinExistence type="predicted"/>
<sequence>MRYLTARLGHLLAVLFSVTLLTFMLVNVLPGDIAYDIAGLDASEEEVQAIREDLGLNRPVILRYIEWLGGVLTGDWGHSYRTGEPVLEAIMSRFPVSLELVIIAQIIALLLAVPLGVISALRNNSRFDRVVAITGFFCLSIPNFLMAIILIYIFGLWLHWLPVTGYEPISEGLWDNVRNFILPSLSFALAEWTVLTRVLRSDMIGVLQEDYISMARAKGMPVHRILWVHAMRPSSFSLITLLGLQVGALIGGSIIIESIFALPGVGRLLIGSIFARDFMIIQGCITLIALAYVVINFTVDICYALLDPRVRTARAHG</sequence>
<feature type="transmembrane region" description="Helical" evidence="7">
    <location>
        <begin position="133"/>
        <end position="160"/>
    </location>
</feature>
<evidence type="ECO:0000256" key="7">
    <source>
        <dbReference type="SAM" id="Phobius"/>
    </source>
</evidence>
<dbReference type="AlphaFoldDB" id="A0A382B5Y4"/>
<dbReference type="Pfam" id="PF00528">
    <property type="entry name" value="BPD_transp_1"/>
    <property type="match status" value="1"/>
</dbReference>
<evidence type="ECO:0000256" key="6">
    <source>
        <dbReference type="ARBA" id="ARBA00023136"/>
    </source>
</evidence>
<keyword evidence="2" id="KW-0813">Transport</keyword>
<feature type="transmembrane region" description="Helical" evidence="7">
    <location>
        <begin position="100"/>
        <end position="121"/>
    </location>
</feature>
<feature type="transmembrane region" description="Helical" evidence="7">
    <location>
        <begin position="180"/>
        <end position="199"/>
    </location>
</feature>
<dbReference type="Pfam" id="PF19300">
    <property type="entry name" value="BPD_transp_1_N"/>
    <property type="match status" value="1"/>
</dbReference>
<comment type="subcellular location">
    <subcellularLocation>
        <location evidence="1">Cell membrane</location>
        <topology evidence="1">Multi-pass membrane protein</topology>
    </subcellularLocation>
</comment>
<dbReference type="GO" id="GO:0005886">
    <property type="term" value="C:plasma membrane"/>
    <property type="evidence" value="ECO:0007669"/>
    <property type="project" value="UniProtKB-SubCell"/>
</dbReference>
<evidence type="ECO:0000256" key="1">
    <source>
        <dbReference type="ARBA" id="ARBA00004651"/>
    </source>
</evidence>
<dbReference type="SUPFAM" id="SSF161098">
    <property type="entry name" value="MetI-like"/>
    <property type="match status" value="1"/>
</dbReference>
<reference evidence="9" key="1">
    <citation type="submission" date="2018-05" db="EMBL/GenBank/DDBJ databases">
        <authorList>
            <person name="Lanie J.A."/>
            <person name="Ng W.-L."/>
            <person name="Kazmierczak K.M."/>
            <person name="Andrzejewski T.M."/>
            <person name="Davidsen T.M."/>
            <person name="Wayne K.J."/>
            <person name="Tettelin H."/>
            <person name="Glass J.I."/>
            <person name="Rusch D."/>
            <person name="Podicherti R."/>
            <person name="Tsui H.-C.T."/>
            <person name="Winkler M.E."/>
        </authorList>
    </citation>
    <scope>NUCLEOTIDE SEQUENCE</scope>
</reference>
<dbReference type="EMBL" id="UINC01028348">
    <property type="protein sequence ID" value="SVB09178.1"/>
    <property type="molecule type" value="Genomic_DNA"/>
</dbReference>
<dbReference type="PROSITE" id="PS50928">
    <property type="entry name" value="ABC_TM1"/>
    <property type="match status" value="1"/>
</dbReference>
<feature type="transmembrane region" description="Helical" evidence="7">
    <location>
        <begin position="236"/>
        <end position="260"/>
    </location>
</feature>
<dbReference type="InterPro" id="IPR045621">
    <property type="entry name" value="BPD_transp_1_N"/>
</dbReference>
<dbReference type="PANTHER" id="PTHR43163">
    <property type="entry name" value="DIPEPTIDE TRANSPORT SYSTEM PERMEASE PROTEIN DPPB-RELATED"/>
    <property type="match status" value="1"/>
</dbReference>
<evidence type="ECO:0000256" key="2">
    <source>
        <dbReference type="ARBA" id="ARBA00022448"/>
    </source>
</evidence>
<accession>A0A382B5Y4</accession>
<keyword evidence="5 7" id="KW-1133">Transmembrane helix</keyword>
<evidence type="ECO:0000256" key="3">
    <source>
        <dbReference type="ARBA" id="ARBA00022475"/>
    </source>
</evidence>
<dbReference type="InterPro" id="IPR000515">
    <property type="entry name" value="MetI-like"/>
</dbReference>
<name>A0A382B5Y4_9ZZZZ</name>
<dbReference type="Gene3D" id="1.10.3720.10">
    <property type="entry name" value="MetI-like"/>
    <property type="match status" value="1"/>
</dbReference>
<dbReference type="PANTHER" id="PTHR43163:SF6">
    <property type="entry name" value="DIPEPTIDE TRANSPORT SYSTEM PERMEASE PROTEIN DPPB-RELATED"/>
    <property type="match status" value="1"/>
</dbReference>
<gene>
    <name evidence="9" type="ORF">METZ01_LOCUS162032</name>
</gene>
<keyword evidence="3" id="KW-1003">Cell membrane</keyword>